<keyword evidence="3" id="KW-0732">Signal</keyword>
<dbReference type="PANTHER" id="PTHR35527:SF2">
    <property type="entry name" value="HYDROLASE"/>
    <property type="match status" value="1"/>
</dbReference>
<feature type="domain" description="Choloylglycine hydrolase/NAAA C-terminal" evidence="4">
    <location>
        <begin position="27"/>
        <end position="200"/>
    </location>
</feature>
<evidence type="ECO:0000313" key="5">
    <source>
        <dbReference type="EMBL" id="KAF4455323.1"/>
    </source>
</evidence>
<dbReference type="PANTHER" id="PTHR35527">
    <property type="entry name" value="CHOLOYLGLYCINE HYDROLASE"/>
    <property type="match status" value="1"/>
</dbReference>
<dbReference type="PROSITE" id="PS51257">
    <property type="entry name" value="PROKAR_LIPOPROTEIN"/>
    <property type="match status" value="1"/>
</dbReference>
<feature type="chain" id="PRO_5034981242" evidence="3">
    <location>
        <begin position="17"/>
        <end position="358"/>
    </location>
</feature>
<organism evidence="5 6">
    <name type="scientific">Fusarium austroafricanum</name>
    <dbReference type="NCBI Taxonomy" id="2364996"/>
    <lineage>
        <taxon>Eukaryota</taxon>
        <taxon>Fungi</taxon>
        <taxon>Dikarya</taxon>
        <taxon>Ascomycota</taxon>
        <taxon>Pezizomycotina</taxon>
        <taxon>Sordariomycetes</taxon>
        <taxon>Hypocreomycetidae</taxon>
        <taxon>Hypocreales</taxon>
        <taxon>Nectriaceae</taxon>
        <taxon>Fusarium</taxon>
        <taxon>Fusarium concolor species complex</taxon>
    </lineage>
</organism>
<dbReference type="Gene3D" id="3.60.60.10">
    <property type="entry name" value="Penicillin V Acylase, Chain A"/>
    <property type="match status" value="1"/>
</dbReference>
<dbReference type="AlphaFoldDB" id="A0A8H4KU72"/>
<dbReference type="Pfam" id="PF02275">
    <property type="entry name" value="CBAH"/>
    <property type="match status" value="1"/>
</dbReference>
<protein>
    <submittedName>
        <fullName evidence="5">Choloylglycine hydrolase</fullName>
    </submittedName>
</protein>
<comment type="caution">
    <text evidence="5">The sequence shown here is derived from an EMBL/GenBank/DDBJ whole genome shotgun (WGS) entry which is preliminary data.</text>
</comment>
<name>A0A8H4KU72_9HYPO</name>
<dbReference type="EMBL" id="JAADJG010000096">
    <property type="protein sequence ID" value="KAF4455323.1"/>
    <property type="molecule type" value="Genomic_DNA"/>
</dbReference>
<dbReference type="GO" id="GO:0016787">
    <property type="term" value="F:hydrolase activity"/>
    <property type="evidence" value="ECO:0007669"/>
    <property type="project" value="UniProtKB-KW"/>
</dbReference>
<dbReference type="InterPro" id="IPR029055">
    <property type="entry name" value="Ntn_hydrolases_N"/>
</dbReference>
<gene>
    <name evidence="5" type="ORF">F53441_2337</name>
</gene>
<feature type="signal peptide" evidence="3">
    <location>
        <begin position="1"/>
        <end position="16"/>
    </location>
</feature>
<reference evidence="5" key="1">
    <citation type="submission" date="2020-01" db="EMBL/GenBank/DDBJ databases">
        <title>Identification and distribution of gene clusters putatively required for synthesis of sphingolipid metabolism inhibitors in phylogenetically diverse species of the filamentous fungus Fusarium.</title>
        <authorList>
            <person name="Kim H.-S."/>
            <person name="Busman M."/>
            <person name="Brown D.W."/>
            <person name="Divon H."/>
            <person name="Uhlig S."/>
            <person name="Proctor R.H."/>
        </authorList>
    </citation>
    <scope>NUCLEOTIDE SEQUENCE</scope>
    <source>
        <strain evidence="5">NRRL 53441</strain>
    </source>
</reference>
<dbReference type="InterPro" id="IPR052193">
    <property type="entry name" value="Peptidase_C59"/>
</dbReference>
<keyword evidence="6" id="KW-1185">Reference proteome</keyword>
<evidence type="ECO:0000256" key="2">
    <source>
        <dbReference type="ARBA" id="ARBA00022801"/>
    </source>
</evidence>
<dbReference type="SUPFAM" id="SSF56235">
    <property type="entry name" value="N-terminal nucleophile aminohydrolases (Ntn hydrolases)"/>
    <property type="match status" value="1"/>
</dbReference>
<comment type="similarity">
    <text evidence="1">Belongs to the peptidase C59 family.</text>
</comment>
<evidence type="ECO:0000259" key="4">
    <source>
        <dbReference type="Pfam" id="PF02275"/>
    </source>
</evidence>
<dbReference type="OrthoDB" id="63199at2759"/>
<proteinExistence type="inferred from homology"/>
<evidence type="ECO:0000256" key="1">
    <source>
        <dbReference type="ARBA" id="ARBA00006625"/>
    </source>
</evidence>
<keyword evidence="2 5" id="KW-0378">Hydrolase</keyword>
<dbReference type="InterPro" id="IPR029132">
    <property type="entry name" value="CBAH/NAAA_C"/>
</dbReference>
<evidence type="ECO:0000256" key="3">
    <source>
        <dbReference type="SAM" id="SignalP"/>
    </source>
</evidence>
<evidence type="ECO:0000313" key="6">
    <source>
        <dbReference type="Proteomes" id="UP000605986"/>
    </source>
</evidence>
<sequence length="358" mass="41112">MRLLFIILTHLTLILACSRVLYYNHRQDEEDMITIGRSVDFVQDSTLAFWVFPRGLKRTGGVDDPFRWTSTYASTTAVMFDQMFVEGINERGLSASALFLGSDSYGPDEKSVPGMSSGIWMQYFLDTFETVGDIYNEICPRNGKEDWFEIVREAPVDGVETKIHLAMSDLTGDSLIMEYVKEGKLKCYHSKDYTVVAGDTYHMSRDRDRGKIWEEVKNRKMSNWPKPYEKYDRLFFFNHNMRPASDFATALGNTMGMIRAVSTPQIFVSPEDIAKKDLWPTQWRMYSDPGQGFVYYEDAATPLTFNYNLNDFDLTKNADIRVLRTSEMKWDGETCAGGNISDCFRALKRGQIAPFVVD</sequence>
<dbReference type="Proteomes" id="UP000605986">
    <property type="component" value="Unassembled WGS sequence"/>
</dbReference>
<accession>A0A8H4KU72</accession>